<keyword evidence="3" id="KW-1185">Reference proteome</keyword>
<sequence>MGNHTTSREGNLTQEQSSRSLPCAFQLTKDSDSYCPRAMGGLQLADAAMTDVIIALWADNSAISLRLFNTLKMHTANIPWANKRTRFPLVPCPATMVTANGICALNVKWNGRCMTHYFLILPDPPHNIYIGADILIRLRTHVDTINEVVWAPVTQQPPMTQINPENLISGQTIPEVCTLISEQETVIPAYTKGVAVRLNLKCGQALSHSLGFYQPSPKSEELGLTLEATPLVEVTSRAVHILFNNCTAMDIRTILHHLSSPSDHPVTAVNLAASPALKRLHDVKPMLHVIDGILWCTAALPRVFNRNHRRSKTQPESKISLTKLNPMPEEPRAEGS</sequence>
<evidence type="ECO:0000313" key="3">
    <source>
        <dbReference type="Proteomes" id="UP000606274"/>
    </source>
</evidence>
<feature type="region of interest" description="Disordered" evidence="1">
    <location>
        <begin position="307"/>
        <end position="336"/>
    </location>
</feature>
<dbReference type="AlphaFoldDB" id="A0A8T0ARF3"/>
<accession>A0A8T0ARF3</accession>
<gene>
    <name evidence="2" type="ORF">HF521_007877</name>
</gene>
<protein>
    <submittedName>
        <fullName evidence="2">Uncharacterized protein</fullName>
    </submittedName>
</protein>
<dbReference type="EMBL" id="JABFDY010000018">
    <property type="protein sequence ID" value="KAF7694124.1"/>
    <property type="molecule type" value="Genomic_DNA"/>
</dbReference>
<evidence type="ECO:0000256" key="1">
    <source>
        <dbReference type="SAM" id="MobiDB-lite"/>
    </source>
</evidence>
<dbReference type="Proteomes" id="UP000606274">
    <property type="component" value="Unassembled WGS sequence"/>
</dbReference>
<name>A0A8T0ARF3_SILME</name>
<reference evidence="2" key="1">
    <citation type="submission" date="2020-08" db="EMBL/GenBank/DDBJ databases">
        <title>Chromosome-level assembly of Southern catfish (Silurus meridionalis) provides insights into visual adaptation to the nocturnal and benthic lifestyles.</title>
        <authorList>
            <person name="Zhang Y."/>
            <person name="Wang D."/>
            <person name="Peng Z."/>
        </authorList>
    </citation>
    <scope>NUCLEOTIDE SEQUENCE</scope>
    <source>
        <strain evidence="2">SWU-2019-XX</strain>
        <tissue evidence="2">Muscle</tissue>
    </source>
</reference>
<evidence type="ECO:0000313" key="2">
    <source>
        <dbReference type="EMBL" id="KAF7694124.1"/>
    </source>
</evidence>
<comment type="caution">
    <text evidence="2">The sequence shown here is derived from an EMBL/GenBank/DDBJ whole genome shotgun (WGS) entry which is preliminary data.</text>
</comment>
<organism evidence="2 3">
    <name type="scientific">Silurus meridionalis</name>
    <name type="common">Southern catfish</name>
    <name type="synonym">Silurus soldatovi meridionalis</name>
    <dbReference type="NCBI Taxonomy" id="175797"/>
    <lineage>
        <taxon>Eukaryota</taxon>
        <taxon>Metazoa</taxon>
        <taxon>Chordata</taxon>
        <taxon>Craniata</taxon>
        <taxon>Vertebrata</taxon>
        <taxon>Euteleostomi</taxon>
        <taxon>Actinopterygii</taxon>
        <taxon>Neopterygii</taxon>
        <taxon>Teleostei</taxon>
        <taxon>Ostariophysi</taxon>
        <taxon>Siluriformes</taxon>
        <taxon>Siluridae</taxon>
        <taxon>Silurus</taxon>
    </lineage>
</organism>
<proteinExistence type="predicted"/>
<feature type="compositionally biased region" description="Polar residues" evidence="1">
    <location>
        <begin position="314"/>
        <end position="323"/>
    </location>
</feature>